<dbReference type="InterPro" id="IPR008928">
    <property type="entry name" value="6-hairpin_glycosidase_sf"/>
</dbReference>
<dbReference type="InterPro" id="IPR032856">
    <property type="entry name" value="GDE_N_bis"/>
</dbReference>
<organism evidence="3 4">
    <name type="scientific">Nitrospira japonica</name>
    <dbReference type="NCBI Taxonomy" id="1325564"/>
    <lineage>
        <taxon>Bacteria</taxon>
        <taxon>Pseudomonadati</taxon>
        <taxon>Nitrospirota</taxon>
        <taxon>Nitrospiria</taxon>
        <taxon>Nitrospirales</taxon>
        <taxon>Nitrospiraceae</taxon>
        <taxon>Nitrospira</taxon>
    </lineage>
</organism>
<dbReference type="GO" id="GO:0005975">
    <property type="term" value="P:carbohydrate metabolic process"/>
    <property type="evidence" value="ECO:0007669"/>
    <property type="project" value="InterPro"/>
</dbReference>
<proteinExistence type="predicted"/>
<gene>
    <name evidence="3" type="ORF">NSJP_1178</name>
</gene>
<evidence type="ECO:0000259" key="2">
    <source>
        <dbReference type="Pfam" id="PF22422"/>
    </source>
</evidence>
<dbReference type="GO" id="GO:0004135">
    <property type="term" value="F:amylo-alpha-1,6-glucosidase activity"/>
    <property type="evidence" value="ECO:0007669"/>
    <property type="project" value="UniProtKB-EC"/>
</dbReference>
<dbReference type="RefSeq" id="WP_080885900.1">
    <property type="nucleotide sequence ID" value="NZ_LT828648.1"/>
</dbReference>
<dbReference type="STRING" id="1325564.NSJP_1178"/>
<feature type="domain" description="Mannosylglycerate hydrolase MGH1-like glycoside hydrolase" evidence="2">
    <location>
        <begin position="382"/>
        <end position="596"/>
    </location>
</feature>
<keyword evidence="4" id="KW-1185">Reference proteome</keyword>
<keyword evidence="3" id="KW-0378">Hydrolase</keyword>
<feature type="domain" description="Putative glycogen debranching enzyme N-terminal" evidence="1">
    <location>
        <begin position="11"/>
        <end position="204"/>
    </location>
</feature>
<evidence type="ECO:0000313" key="3">
    <source>
        <dbReference type="EMBL" id="SLM47350.1"/>
    </source>
</evidence>
<protein>
    <submittedName>
        <fullName evidence="3">Putative Amylo-alpha-1,6-glucosidase</fullName>
        <ecNumber evidence="3">3.2.1.33</ecNumber>
    </submittedName>
</protein>
<sequence>MAYSIAKAVVIKQGNVFFLSQPEGHVPLTREHGFGLYYHDCRYLNGYELMVGDEHPEPLAARSSEGARAVFQLTTPEFQSVDGRTIDRETIGLKWERVIDAEACVMHERLDIQNFGFEPVEFILRMRFRAGFEDVFAIRGIVTESEGKRWRPRWIDKRLVFSYSGGDGVLRSLAIHFDPLPTAVKGAGVEFRLAFKPGESKQLRTALAIDEVERPVKRPAAHFRSSVNLPVSHASRDEWTKPETEFDCDSLLLSRVMRRSLMDLQMLKTSLGGDEFFAAGIPWFATLFGRDSLIASLQALAFWPETPAHTLRLLARYQGAEVNGWRDEQPGKILHELRVGELARTNKIPHTPYYGTIDATPLFLILLSQHGQWTGDLALFQELRSSVERALEWIDRYGDEAGDGYVSYSGNTKNGLLNQGWKDSGDAVMTSEGRLARPPIALAEVQGYVYLAKASIAELFERSGEPRQAARLRAEAEALRVRFNRDFWMEDEGCYALALEAGHRPCRVISSNAGQALWAGIVDERQAGRVVNRLMQPDMFSGWGIRTLSLQERRYNPMGYHLGTVWPHDNSMIAAGFRRYGFDEEARRIFVGLLDAAIEFEDHRLPELFTGFARSEYGVPVRYPVACHPQAWAAASVPYLVQISLGLTPKAFEKRLEIVRPCLPDFVRRAEIRRLRVGKGSVDLRFERNRDGVLETYVSRVAGDLSVDILNSPA</sequence>
<name>A0A1W1I2W7_9BACT</name>
<evidence type="ECO:0000259" key="1">
    <source>
        <dbReference type="Pfam" id="PF14742"/>
    </source>
</evidence>
<accession>A0A1W1I2W7</accession>
<dbReference type="AlphaFoldDB" id="A0A1W1I2W7"/>
<dbReference type="OrthoDB" id="9759959at2"/>
<evidence type="ECO:0000313" key="4">
    <source>
        <dbReference type="Proteomes" id="UP000192042"/>
    </source>
</evidence>
<dbReference type="InterPro" id="IPR054491">
    <property type="entry name" value="MGH1-like_GH"/>
</dbReference>
<dbReference type="SUPFAM" id="SSF48208">
    <property type="entry name" value="Six-hairpin glycosidases"/>
    <property type="match status" value="1"/>
</dbReference>
<dbReference type="Pfam" id="PF14742">
    <property type="entry name" value="GDE_N_bis"/>
    <property type="match status" value="1"/>
</dbReference>
<reference evidence="3 4" key="1">
    <citation type="submission" date="2017-03" db="EMBL/GenBank/DDBJ databases">
        <authorList>
            <person name="Afonso C.L."/>
            <person name="Miller P.J."/>
            <person name="Scott M.A."/>
            <person name="Spackman E."/>
            <person name="Goraichik I."/>
            <person name="Dimitrov K.M."/>
            <person name="Suarez D.L."/>
            <person name="Swayne D.E."/>
        </authorList>
    </citation>
    <scope>NUCLEOTIDE SEQUENCE [LARGE SCALE GENOMIC DNA]</scope>
    <source>
        <strain evidence="3">Genome sequencing of Nitrospira japonica strain NJ11</strain>
    </source>
</reference>
<dbReference type="Gene3D" id="1.50.10.10">
    <property type="match status" value="1"/>
</dbReference>
<dbReference type="EMBL" id="LT828648">
    <property type="protein sequence ID" value="SLM47350.1"/>
    <property type="molecule type" value="Genomic_DNA"/>
</dbReference>
<dbReference type="Pfam" id="PF22422">
    <property type="entry name" value="MGH1-like_GH"/>
    <property type="match status" value="1"/>
</dbReference>
<dbReference type="KEGG" id="nja:NSJP_1178"/>
<dbReference type="Proteomes" id="UP000192042">
    <property type="component" value="Chromosome I"/>
</dbReference>
<dbReference type="EC" id="3.2.1.33" evidence="3"/>
<dbReference type="InterPro" id="IPR012341">
    <property type="entry name" value="6hp_glycosidase-like_sf"/>
</dbReference>
<keyword evidence="3" id="KW-0326">Glycosidase</keyword>